<dbReference type="OrthoDB" id="413582at2759"/>
<dbReference type="InterPro" id="IPR000719">
    <property type="entry name" value="Prot_kinase_dom"/>
</dbReference>
<feature type="domain" description="Protein kinase" evidence="5">
    <location>
        <begin position="170"/>
        <end position="572"/>
    </location>
</feature>
<organism evidence="6 7">
    <name type="scientific">Linnemannia schmuckeri</name>
    <dbReference type="NCBI Taxonomy" id="64567"/>
    <lineage>
        <taxon>Eukaryota</taxon>
        <taxon>Fungi</taxon>
        <taxon>Fungi incertae sedis</taxon>
        <taxon>Mucoromycota</taxon>
        <taxon>Mortierellomycotina</taxon>
        <taxon>Mortierellomycetes</taxon>
        <taxon>Mortierellales</taxon>
        <taxon>Mortierellaceae</taxon>
        <taxon>Linnemannia</taxon>
    </lineage>
</organism>
<keyword evidence="2" id="KW-0547">Nucleotide-binding</keyword>
<dbReference type="PANTHER" id="PTHR24055">
    <property type="entry name" value="MITOGEN-ACTIVATED PROTEIN KINASE"/>
    <property type="match status" value="1"/>
</dbReference>
<feature type="compositionally biased region" description="Basic and acidic residues" evidence="4">
    <location>
        <begin position="659"/>
        <end position="670"/>
    </location>
</feature>
<keyword evidence="1" id="KW-0418">Kinase</keyword>
<feature type="compositionally biased region" description="Low complexity" evidence="4">
    <location>
        <begin position="505"/>
        <end position="520"/>
    </location>
</feature>
<dbReference type="SUPFAM" id="SSF56112">
    <property type="entry name" value="Protein kinase-like (PK-like)"/>
    <property type="match status" value="1"/>
</dbReference>
<evidence type="ECO:0000256" key="1">
    <source>
        <dbReference type="ARBA" id="ARBA00022527"/>
    </source>
</evidence>
<dbReference type="Pfam" id="PF00069">
    <property type="entry name" value="Pkinase"/>
    <property type="match status" value="1"/>
</dbReference>
<dbReference type="SMART" id="SM00220">
    <property type="entry name" value="S_TKc"/>
    <property type="match status" value="1"/>
</dbReference>
<feature type="region of interest" description="Disordered" evidence="4">
    <location>
        <begin position="610"/>
        <end position="752"/>
    </location>
</feature>
<comment type="caution">
    <text evidence="6">The sequence shown here is derived from an EMBL/GenBank/DDBJ whole genome shotgun (WGS) entry which is preliminary data.</text>
</comment>
<feature type="compositionally biased region" description="Acidic residues" evidence="4">
    <location>
        <begin position="78"/>
        <end position="90"/>
    </location>
</feature>
<feature type="compositionally biased region" description="Basic and acidic residues" evidence="4">
    <location>
        <begin position="698"/>
        <end position="707"/>
    </location>
</feature>
<feature type="compositionally biased region" description="Polar residues" evidence="4">
    <location>
        <begin position="45"/>
        <end position="55"/>
    </location>
</feature>
<dbReference type="GO" id="GO:0005524">
    <property type="term" value="F:ATP binding"/>
    <property type="evidence" value="ECO:0007669"/>
    <property type="project" value="UniProtKB-KW"/>
</dbReference>
<keyword evidence="1" id="KW-0723">Serine/threonine-protein kinase</keyword>
<evidence type="ECO:0000313" key="7">
    <source>
        <dbReference type="Proteomes" id="UP000748756"/>
    </source>
</evidence>
<keyword evidence="7" id="KW-1185">Reference proteome</keyword>
<feature type="region of interest" description="Disordered" evidence="4">
    <location>
        <begin position="563"/>
        <end position="585"/>
    </location>
</feature>
<evidence type="ECO:0000256" key="4">
    <source>
        <dbReference type="SAM" id="MobiDB-lite"/>
    </source>
</evidence>
<reference evidence="6" key="1">
    <citation type="journal article" date="2020" name="Fungal Divers.">
        <title>Resolving the Mortierellaceae phylogeny through synthesis of multi-gene phylogenetics and phylogenomics.</title>
        <authorList>
            <person name="Vandepol N."/>
            <person name="Liber J."/>
            <person name="Desiro A."/>
            <person name="Na H."/>
            <person name="Kennedy M."/>
            <person name="Barry K."/>
            <person name="Grigoriev I.V."/>
            <person name="Miller A.N."/>
            <person name="O'Donnell K."/>
            <person name="Stajich J.E."/>
            <person name="Bonito G."/>
        </authorList>
    </citation>
    <scope>NUCLEOTIDE SEQUENCE</scope>
    <source>
        <strain evidence="6">NRRL 6426</strain>
    </source>
</reference>
<evidence type="ECO:0000256" key="3">
    <source>
        <dbReference type="ARBA" id="ARBA00022840"/>
    </source>
</evidence>
<dbReference type="InterPro" id="IPR011009">
    <property type="entry name" value="Kinase-like_dom_sf"/>
</dbReference>
<dbReference type="Gene3D" id="1.10.510.10">
    <property type="entry name" value="Transferase(Phosphotransferase) domain 1"/>
    <property type="match status" value="1"/>
</dbReference>
<feature type="region of interest" description="Disordered" evidence="4">
    <location>
        <begin position="505"/>
        <end position="542"/>
    </location>
</feature>
<keyword evidence="1" id="KW-0808">Transferase</keyword>
<proteinExistence type="predicted"/>
<dbReference type="InterPro" id="IPR008266">
    <property type="entry name" value="Tyr_kinase_AS"/>
</dbReference>
<accession>A0A9P5S4V3</accession>
<feature type="compositionally biased region" description="Gly residues" evidence="4">
    <location>
        <begin position="621"/>
        <end position="639"/>
    </location>
</feature>
<feature type="compositionally biased region" description="Acidic residues" evidence="4">
    <location>
        <begin position="524"/>
        <end position="534"/>
    </location>
</feature>
<feature type="compositionally biased region" description="Acidic residues" evidence="4">
    <location>
        <begin position="717"/>
        <end position="731"/>
    </location>
</feature>
<gene>
    <name evidence="6" type="ORF">BG015_010927</name>
</gene>
<name>A0A9P5S4V3_9FUNG</name>
<evidence type="ECO:0000256" key="2">
    <source>
        <dbReference type="ARBA" id="ARBA00022741"/>
    </source>
</evidence>
<sequence length="752" mass="81872">MYLLNTTKLLHENPYTGDRIIKASIVHLEPSLLQLGLTQDRSDKSGTGTAETTQKGPELVAIKFLSSSTSYADGFDSSSDDDEEDEEGSDGDTSQQRQRPLAHGWTAIGHTDAPQRVKFGLKAKREIAALRAAQGHRNVVPFLGFTGHKKPNLFHKPRKQEEDSSPAHLGISSGPLGGSLFGSTLPLGKSLFQSDAGGIPTSTLTLLQPSSTSILEDGPQSLFAPFRQSSGWDSDGYDSDASEDIHEIDSNSSAEAKLHHFHRIFSRQPGPGGIILPLVHNSLQDLIQIGWTKTRPFMVETCMRQILEGLAWIHDEAGLIHRDISAGNILVTIAPGGYRDEQMSVVQDRKDGKGRGFVQCLISDFGCATFHFTSDTTTDAVQHDKEKVVDEDSQHSYYRPEQKRQQGLTFEVGTRAYRAPELLFSSDKYTNAIDIWSAGVLFAEMYLGKHLFEADSDIGQVCAIVKVLGTPTEENWPEYKTMPDYGKLIFQALETNDLASILLGSSSSSTSNKENNTSDSLTKDDDDNDNEEEPAPPTSISEASFRLIECMVTFSGARRPSARQALSKLPSSSSDSSVDENGEPKDDELLRECILDVQQVLNELQQLKAQEADESDDDGQGEGGGMFMFGSEGRGGGYGADVSGGQNAEYEGGSDDDDGQRSIRSDDFSRYDFQSGTAAAVGHNDGQERGQQFGRVFEGYDGREHEYLPSASVSEHDEGEVTAEGVEEEDGGPVRAVKRHRGVSEGDSSIDS</sequence>
<dbReference type="InterPro" id="IPR050117">
    <property type="entry name" value="MAPK"/>
</dbReference>
<feature type="region of interest" description="Disordered" evidence="4">
    <location>
        <begin position="37"/>
        <end position="57"/>
    </location>
</feature>
<evidence type="ECO:0000313" key="6">
    <source>
        <dbReference type="EMBL" id="KAF9155133.1"/>
    </source>
</evidence>
<dbReference type="EMBL" id="JAAAUQ010000081">
    <property type="protein sequence ID" value="KAF9155133.1"/>
    <property type="molecule type" value="Genomic_DNA"/>
</dbReference>
<feature type="region of interest" description="Disordered" evidence="4">
    <location>
        <begin position="71"/>
        <end position="108"/>
    </location>
</feature>
<dbReference type="PROSITE" id="PS00109">
    <property type="entry name" value="PROTEIN_KINASE_TYR"/>
    <property type="match status" value="1"/>
</dbReference>
<evidence type="ECO:0000259" key="5">
    <source>
        <dbReference type="PROSITE" id="PS50011"/>
    </source>
</evidence>
<keyword evidence="3" id="KW-0067">ATP-binding</keyword>
<dbReference type="AlphaFoldDB" id="A0A9P5S4V3"/>
<protein>
    <recommendedName>
        <fullName evidence="5">Protein kinase domain-containing protein</fullName>
    </recommendedName>
</protein>
<dbReference type="GO" id="GO:0004674">
    <property type="term" value="F:protein serine/threonine kinase activity"/>
    <property type="evidence" value="ECO:0007669"/>
    <property type="project" value="UniProtKB-KW"/>
</dbReference>
<dbReference type="PROSITE" id="PS50011">
    <property type="entry name" value="PROTEIN_KINASE_DOM"/>
    <property type="match status" value="1"/>
</dbReference>
<dbReference type="Proteomes" id="UP000748756">
    <property type="component" value="Unassembled WGS sequence"/>
</dbReference>